<accession>A0A1C4AA35</accession>
<gene>
    <name evidence="1" type="ORF">GA0061094_1373</name>
</gene>
<name>A0A1C4AA35_9BACI</name>
<dbReference type="Proteomes" id="UP000181997">
    <property type="component" value="Unassembled WGS sequence"/>
</dbReference>
<sequence>MEMTMMKALHNPERVLKKNSIFTTVYPYKRTNTIPLDTEFLIAVYFI</sequence>
<dbReference type="AlphaFoldDB" id="A0A1C4AA35"/>
<keyword evidence="2" id="KW-1185">Reference proteome</keyword>
<evidence type="ECO:0000313" key="2">
    <source>
        <dbReference type="Proteomes" id="UP000181997"/>
    </source>
</evidence>
<dbReference type="EMBL" id="FMAU01000001">
    <property type="protein sequence ID" value="SCB91534.1"/>
    <property type="molecule type" value="Genomic_DNA"/>
</dbReference>
<organism evidence="1 2">
    <name type="scientific">[Bacillus] enclensis</name>
    <dbReference type="NCBI Taxonomy" id="1402860"/>
    <lineage>
        <taxon>Bacteria</taxon>
        <taxon>Bacillati</taxon>
        <taxon>Bacillota</taxon>
        <taxon>Bacilli</taxon>
        <taxon>Bacillales</taxon>
        <taxon>Bacillaceae</taxon>
        <taxon>Rossellomorea</taxon>
    </lineage>
</organism>
<protein>
    <submittedName>
        <fullName evidence="1">Uncharacterized protein</fullName>
    </submittedName>
</protein>
<dbReference type="RefSeq" id="WP_156416138.1">
    <property type="nucleotide sequence ID" value="NZ_FMAU01000001.1"/>
</dbReference>
<evidence type="ECO:0000313" key="1">
    <source>
        <dbReference type="EMBL" id="SCB91534.1"/>
    </source>
</evidence>
<proteinExistence type="predicted"/>
<reference evidence="2" key="1">
    <citation type="submission" date="2016-08" db="EMBL/GenBank/DDBJ databases">
        <authorList>
            <person name="Varghese N."/>
            <person name="Submissions Spin"/>
        </authorList>
    </citation>
    <scope>NUCLEOTIDE SEQUENCE [LARGE SCALE GENOMIC DNA]</scope>
    <source>
        <strain evidence="2">SGD-1123</strain>
    </source>
</reference>